<dbReference type="InterPro" id="IPR038282">
    <property type="entry name" value="DUF2267_sf"/>
</dbReference>
<comment type="caution">
    <text evidence="2">The sequence shown here is derived from an EMBL/GenBank/DDBJ whole genome shotgun (WGS) entry which is preliminary data.</text>
</comment>
<sequence>MSTLTTPIAQPARTAQPAHPARTEPSPPSTPSTPSAPAASRTPASPGADAVIPAPVPARDHRVRDDGWHRLVDAVRESGQYRTRAEAESVTRIVLSALGGHVVGDERVDLARALPEEAARVVASQIPATRRLTAAEFVDSVAPRIEGATPATARWDVSSVLSVLPDLVGDALVTRILAQLPAGYALLFGRAELTTAE</sequence>
<keyword evidence="3" id="KW-1185">Reference proteome</keyword>
<protein>
    <recommendedName>
        <fullName evidence="4">DUF2267 domain-containing protein</fullName>
    </recommendedName>
</protein>
<dbReference type="RefSeq" id="WP_233477783.1">
    <property type="nucleotide sequence ID" value="NZ_BAAAUH010000003.1"/>
</dbReference>
<dbReference type="Gene3D" id="1.10.490.110">
    <property type="entry name" value="Uncharacterized conserved protein DUF2267"/>
    <property type="match status" value="1"/>
</dbReference>
<evidence type="ECO:0000256" key="1">
    <source>
        <dbReference type="SAM" id="MobiDB-lite"/>
    </source>
</evidence>
<reference evidence="3" key="1">
    <citation type="journal article" date="2019" name="Int. J. Syst. Evol. Microbiol.">
        <title>The Global Catalogue of Microorganisms (GCM) 10K type strain sequencing project: providing services to taxonomists for standard genome sequencing and annotation.</title>
        <authorList>
            <consortium name="The Broad Institute Genomics Platform"/>
            <consortium name="The Broad Institute Genome Sequencing Center for Infectious Disease"/>
            <person name="Wu L."/>
            <person name="Ma J."/>
        </authorList>
    </citation>
    <scope>NUCLEOTIDE SEQUENCE [LARGE SCALE GENOMIC DNA]</scope>
    <source>
        <strain evidence="3">JCM 9095</strain>
    </source>
</reference>
<dbReference type="Proteomes" id="UP001501866">
    <property type="component" value="Unassembled WGS sequence"/>
</dbReference>
<dbReference type="InterPro" id="IPR018727">
    <property type="entry name" value="DUF2267"/>
</dbReference>
<evidence type="ECO:0008006" key="4">
    <source>
        <dbReference type="Google" id="ProtNLM"/>
    </source>
</evidence>
<dbReference type="EMBL" id="BAAAUH010000003">
    <property type="protein sequence ID" value="GAA3162570.1"/>
    <property type="molecule type" value="Genomic_DNA"/>
</dbReference>
<evidence type="ECO:0000313" key="3">
    <source>
        <dbReference type="Proteomes" id="UP001501866"/>
    </source>
</evidence>
<feature type="compositionally biased region" description="Low complexity" evidence="1">
    <location>
        <begin position="32"/>
        <end position="46"/>
    </location>
</feature>
<dbReference type="Pfam" id="PF10025">
    <property type="entry name" value="DUF2267"/>
    <property type="match status" value="1"/>
</dbReference>
<feature type="region of interest" description="Disordered" evidence="1">
    <location>
        <begin position="1"/>
        <end position="62"/>
    </location>
</feature>
<name>A0ABP6P193_9ACTN</name>
<evidence type="ECO:0000313" key="2">
    <source>
        <dbReference type="EMBL" id="GAA3162570.1"/>
    </source>
</evidence>
<gene>
    <name evidence="2" type="ORF">GCM10010451_08230</name>
</gene>
<organism evidence="2 3">
    <name type="scientific">Streptomyces virens</name>
    <dbReference type="NCBI Taxonomy" id="285572"/>
    <lineage>
        <taxon>Bacteria</taxon>
        <taxon>Bacillati</taxon>
        <taxon>Actinomycetota</taxon>
        <taxon>Actinomycetes</taxon>
        <taxon>Kitasatosporales</taxon>
        <taxon>Streptomycetaceae</taxon>
        <taxon>Streptomyces</taxon>
    </lineage>
</organism>
<proteinExistence type="predicted"/>
<accession>A0ABP6P193</accession>